<dbReference type="PANTHER" id="PTHR43814:SF1">
    <property type="entry name" value="ARGININOSUCCINATE LYASE"/>
    <property type="match status" value="1"/>
</dbReference>
<dbReference type="RefSeq" id="WP_379524230.1">
    <property type="nucleotide sequence ID" value="NZ_JBHSPA010000115.1"/>
</dbReference>
<evidence type="ECO:0000256" key="2">
    <source>
        <dbReference type="ARBA" id="ARBA00012338"/>
    </source>
</evidence>
<dbReference type="InterPro" id="IPR008948">
    <property type="entry name" value="L-Aspartase-like"/>
</dbReference>
<evidence type="ECO:0000256" key="1">
    <source>
        <dbReference type="ARBA" id="ARBA00004941"/>
    </source>
</evidence>
<dbReference type="Proteomes" id="UP001596058">
    <property type="component" value="Unassembled WGS sequence"/>
</dbReference>
<feature type="domain" description="Argininosuccinate lyase C-terminal" evidence="8">
    <location>
        <begin position="376"/>
        <end position="448"/>
    </location>
</feature>
<name>A0ABW1D9T4_9ACTN</name>
<dbReference type="SUPFAM" id="SSF48557">
    <property type="entry name" value="L-aspartase-like"/>
    <property type="match status" value="1"/>
</dbReference>
<dbReference type="InterPro" id="IPR022761">
    <property type="entry name" value="Fumarate_lyase_N"/>
</dbReference>
<dbReference type="Gene3D" id="1.10.275.10">
    <property type="entry name" value="Fumarase/aspartase (N-terminal domain)"/>
    <property type="match status" value="1"/>
</dbReference>
<evidence type="ECO:0000313" key="10">
    <source>
        <dbReference type="Proteomes" id="UP001596058"/>
    </source>
</evidence>
<dbReference type="Gene3D" id="1.20.200.10">
    <property type="entry name" value="Fumarase/aspartase (Central domain)"/>
    <property type="match status" value="1"/>
</dbReference>
<dbReference type="NCBIfam" id="TIGR00838">
    <property type="entry name" value="argH"/>
    <property type="match status" value="1"/>
</dbReference>
<proteinExistence type="predicted"/>
<comment type="pathway">
    <text evidence="1">Amino-acid biosynthesis; L-arginine biosynthesis; L-arginine from L-ornithine and carbamoyl phosphate: step 3/3.</text>
</comment>
<evidence type="ECO:0000256" key="6">
    <source>
        <dbReference type="NCBIfam" id="TIGR00838"/>
    </source>
</evidence>
<evidence type="ECO:0000256" key="5">
    <source>
        <dbReference type="ARBA" id="ARBA00023239"/>
    </source>
</evidence>
<dbReference type="EMBL" id="JBHSPA010000115">
    <property type="protein sequence ID" value="MFC5834819.1"/>
    <property type="molecule type" value="Genomic_DNA"/>
</dbReference>
<dbReference type="InterPro" id="IPR000362">
    <property type="entry name" value="Fumarate_lyase_fam"/>
</dbReference>
<dbReference type="Gene3D" id="1.10.40.30">
    <property type="entry name" value="Fumarase/aspartase (C-terminal domain)"/>
    <property type="match status" value="1"/>
</dbReference>
<dbReference type="PRINTS" id="PR00149">
    <property type="entry name" value="FUMRATELYASE"/>
</dbReference>
<keyword evidence="5 9" id="KW-0456">Lyase</keyword>
<dbReference type="EC" id="4.3.2.1" evidence="2 6"/>
<evidence type="ECO:0000256" key="3">
    <source>
        <dbReference type="ARBA" id="ARBA00022571"/>
    </source>
</evidence>
<protein>
    <recommendedName>
        <fullName evidence="2 6">Argininosuccinate lyase</fullName>
        <ecNumber evidence="2 6">4.3.2.1</ecNumber>
    </recommendedName>
</protein>
<feature type="domain" description="Fumarate lyase N-terminal" evidence="7">
    <location>
        <begin position="62"/>
        <end position="304"/>
    </location>
</feature>
<evidence type="ECO:0000313" key="9">
    <source>
        <dbReference type="EMBL" id="MFC5834819.1"/>
    </source>
</evidence>
<sequence>MPRQQIPSEYRGFRTAGIRLTEEILPELESHRTEKLGDTLPAIHQFDKAHLVMLAEERLIELDAAAAILRAIREMEREGVSEARFRVQGGMHSGEQYLIRNLGEEVGGRIHLGRSSGDLGAVGRRIATRDHLLDTMEKINGFRAVLIELAPAYADVVMPGYTHAQNAQPTSFGHWLSMWVCVLGRDFDRLRQCYERVNMSPAGAGILAGSEFPLNRDRTAELLGFDRPIPHTMDAILSHDAECMEAMSVMAIHTANMARLADDLQLWFSSEFGFVDLPDRFCGTSSIMMQKRNPYFCEATKAVSETTAGGLFTALMVEKGSTGLPVAGRKATESALWAAFTGAQRRLDEAIMVFRELRVDAERMLDVVGRFWAQGADVAGAIVREKGLPWRTAHQIVGILVRHSFERNVPPLETTVEMLDEAGVEYFGKPVGLSPEALAAALDPRASVHARTLYGGPAPSALERELGEFAHALNAARRVVERAREHVANGARELEKAIDRIVARP</sequence>
<evidence type="ECO:0000256" key="4">
    <source>
        <dbReference type="ARBA" id="ARBA00022605"/>
    </source>
</evidence>
<comment type="caution">
    <text evidence="9">The sequence shown here is derived from an EMBL/GenBank/DDBJ whole genome shotgun (WGS) entry which is preliminary data.</text>
</comment>
<dbReference type="InterPro" id="IPR009049">
    <property type="entry name" value="Argininosuccinate_lyase"/>
</dbReference>
<keyword evidence="4" id="KW-0028">Amino-acid biosynthesis</keyword>
<dbReference type="InterPro" id="IPR029419">
    <property type="entry name" value="Arg_succ_lyase_C"/>
</dbReference>
<evidence type="ECO:0000259" key="7">
    <source>
        <dbReference type="Pfam" id="PF00206"/>
    </source>
</evidence>
<organism evidence="9 10">
    <name type="scientific">Nonomuraea insulae</name>
    <dbReference type="NCBI Taxonomy" id="1616787"/>
    <lineage>
        <taxon>Bacteria</taxon>
        <taxon>Bacillati</taxon>
        <taxon>Actinomycetota</taxon>
        <taxon>Actinomycetes</taxon>
        <taxon>Streptosporangiales</taxon>
        <taxon>Streptosporangiaceae</taxon>
        <taxon>Nonomuraea</taxon>
    </lineage>
</organism>
<dbReference type="PANTHER" id="PTHR43814">
    <property type="entry name" value="ARGININOSUCCINATE LYASE"/>
    <property type="match status" value="1"/>
</dbReference>
<dbReference type="InterPro" id="IPR024083">
    <property type="entry name" value="Fumarase/histidase_N"/>
</dbReference>
<dbReference type="CDD" id="cd01359">
    <property type="entry name" value="Argininosuccinate_lyase"/>
    <property type="match status" value="1"/>
</dbReference>
<dbReference type="Pfam" id="PF00206">
    <property type="entry name" value="Lyase_1"/>
    <property type="match status" value="1"/>
</dbReference>
<evidence type="ECO:0000259" key="8">
    <source>
        <dbReference type="Pfam" id="PF14698"/>
    </source>
</evidence>
<gene>
    <name evidence="9" type="primary">argH</name>
    <name evidence="9" type="ORF">ACFPZ3_64185</name>
</gene>
<reference evidence="10" key="1">
    <citation type="journal article" date="2019" name="Int. J. Syst. Evol. Microbiol.">
        <title>The Global Catalogue of Microorganisms (GCM) 10K type strain sequencing project: providing services to taxonomists for standard genome sequencing and annotation.</title>
        <authorList>
            <consortium name="The Broad Institute Genomics Platform"/>
            <consortium name="The Broad Institute Genome Sequencing Center for Infectious Disease"/>
            <person name="Wu L."/>
            <person name="Ma J."/>
        </authorList>
    </citation>
    <scope>NUCLEOTIDE SEQUENCE [LARGE SCALE GENOMIC DNA]</scope>
    <source>
        <strain evidence="10">CCUG 53903</strain>
    </source>
</reference>
<keyword evidence="10" id="KW-1185">Reference proteome</keyword>
<dbReference type="GO" id="GO:0004056">
    <property type="term" value="F:argininosuccinate lyase activity"/>
    <property type="evidence" value="ECO:0007669"/>
    <property type="project" value="UniProtKB-EC"/>
</dbReference>
<accession>A0ABW1D9T4</accession>
<dbReference type="PRINTS" id="PR00145">
    <property type="entry name" value="ARGSUCLYASE"/>
</dbReference>
<keyword evidence="3" id="KW-0055">Arginine biosynthesis</keyword>
<dbReference type="Pfam" id="PF14698">
    <property type="entry name" value="ASL_C2"/>
    <property type="match status" value="1"/>
</dbReference>